<reference evidence="1 2" key="1">
    <citation type="journal article" date="2016" name="Mol. Biol. Evol.">
        <title>Comparative Genomics of Early-Diverging Mushroom-Forming Fungi Provides Insights into the Origins of Lignocellulose Decay Capabilities.</title>
        <authorList>
            <person name="Nagy L.G."/>
            <person name="Riley R."/>
            <person name="Tritt A."/>
            <person name="Adam C."/>
            <person name="Daum C."/>
            <person name="Floudas D."/>
            <person name="Sun H."/>
            <person name="Yadav J.S."/>
            <person name="Pangilinan J."/>
            <person name="Larsson K.H."/>
            <person name="Matsuura K."/>
            <person name="Barry K."/>
            <person name="Labutti K."/>
            <person name="Kuo R."/>
            <person name="Ohm R.A."/>
            <person name="Bhattacharya S.S."/>
            <person name="Shirouzu T."/>
            <person name="Yoshinaga Y."/>
            <person name="Martin F.M."/>
            <person name="Grigoriev I.V."/>
            <person name="Hibbett D.S."/>
        </authorList>
    </citation>
    <scope>NUCLEOTIDE SEQUENCE [LARGE SCALE GENOMIC DNA]</scope>
    <source>
        <strain evidence="1 2">HHB12029</strain>
    </source>
</reference>
<dbReference type="InParanoid" id="A0A165CQY3"/>
<evidence type="ECO:0000313" key="1">
    <source>
        <dbReference type="EMBL" id="KZV82932.1"/>
    </source>
</evidence>
<organism evidence="1 2">
    <name type="scientific">Exidia glandulosa HHB12029</name>
    <dbReference type="NCBI Taxonomy" id="1314781"/>
    <lineage>
        <taxon>Eukaryota</taxon>
        <taxon>Fungi</taxon>
        <taxon>Dikarya</taxon>
        <taxon>Basidiomycota</taxon>
        <taxon>Agaricomycotina</taxon>
        <taxon>Agaricomycetes</taxon>
        <taxon>Auriculariales</taxon>
        <taxon>Exidiaceae</taxon>
        <taxon>Exidia</taxon>
    </lineage>
</organism>
<sequence length="233" mass="25330">MRRHPGYARAARYARIDAGQTSRQRFSLLSWAGGRVKRSSRRWPWPKGKEERERQFSASLALAAVQFKCVSCFAVMRACISATGSAQDGRTAPRDGQHFALVSCSPLARRLSNASRQACLSRPGHDRYNVCLALGISALCVVCRGVVRRREAGALRGLFWKAGRLSDASEAELLAANSLWLAGMGCALARSGTRADIFACARSCKSGSIAGILQPHALHLDFAHLNAAICEER</sequence>
<accession>A0A165CQY3</accession>
<proteinExistence type="predicted"/>
<dbReference type="Proteomes" id="UP000077266">
    <property type="component" value="Unassembled WGS sequence"/>
</dbReference>
<dbReference type="EMBL" id="KV426297">
    <property type="protein sequence ID" value="KZV82932.1"/>
    <property type="molecule type" value="Genomic_DNA"/>
</dbReference>
<protein>
    <submittedName>
        <fullName evidence="1">Uncharacterized protein</fullName>
    </submittedName>
</protein>
<evidence type="ECO:0000313" key="2">
    <source>
        <dbReference type="Proteomes" id="UP000077266"/>
    </source>
</evidence>
<keyword evidence="2" id="KW-1185">Reference proteome</keyword>
<dbReference type="AlphaFoldDB" id="A0A165CQY3"/>
<gene>
    <name evidence="1" type="ORF">EXIGLDRAFT_331354</name>
</gene>
<name>A0A165CQY3_EXIGL</name>